<dbReference type="Pfam" id="PF00496">
    <property type="entry name" value="SBP_bac_5"/>
    <property type="match status" value="1"/>
</dbReference>
<comment type="similarity">
    <text evidence="1">Belongs to the bacterial solute-binding protein 5 family.</text>
</comment>
<dbReference type="Gene3D" id="3.90.76.10">
    <property type="entry name" value="Dipeptide-binding Protein, Domain 1"/>
    <property type="match status" value="1"/>
</dbReference>
<name>A0A317CL98_9GAMM</name>
<evidence type="ECO:0000256" key="3">
    <source>
        <dbReference type="SAM" id="SignalP"/>
    </source>
</evidence>
<dbReference type="InterPro" id="IPR000914">
    <property type="entry name" value="SBP_5_dom"/>
</dbReference>
<proteinExistence type="inferred from homology"/>
<dbReference type="PIRSF" id="PIRSF002741">
    <property type="entry name" value="MppA"/>
    <property type="match status" value="1"/>
</dbReference>
<dbReference type="Proteomes" id="UP000245506">
    <property type="component" value="Unassembled WGS sequence"/>
</dbReference>
<dbReference type="CDD" id="cd08509">
    <property type="entry name" value="PBP2_TmCBP_oligosaccharides_like"/>
    <property type="match status" value="1"/>
</dbReference>
<dbReference type="InterPro" id="IPR039424">
    <property type="entry name" value="SBP_5"/>
</dbReference>
<dbReference type="Gene3D" id="3.40.190.10">
    <property type="entry name" value="Periplasmic binding protein-like II"/>
    <property type="match status" value="1"/>
</dbReference>
<protein>
    <submittedName>
        <fullName evidence="5">Peptide ABC transporter substrate-binding protein</fullName>
    </submittedName>
</protein>
<evidence type="ECO:0000256" key="1">
    <source>
        <dbReference type="ARBA" id="ARBA00005695"/>
    </source>
</evidence>
<feature type="domain" description="Solute-binding protein family 5" evidence="4">
    <location>
        <begin position="72"/>
        <end position="452"/>
    </location>
</feature>
<dbReference type="RefSeq" id="WP_109821611.1">
    <property type="nucleotide sequence ID" value="NZ_QGKL01000006.1"/>
</dbReference>
<dbReference type="GO" id="GO:1904680">
    <property type="term" value="F:peptide transmembrane transporter activity"/>
    <property type="evidence" value="ECO:0007669"/>
    <property type="project" value="TreeGrafter"/>
</dbReference>
<feature type="signal peptide" evidence="3">
    <location>
        <begin position="1"/>
        <end position="21"/>
    </location>
</feature>
<organism evidence="5 6">
    <name type="scientific">Leucothrix arctica</name>
    <dbReference type="NCBI Taxonomy" id="1481894"/>
    <lineage>
        <taxon>Bacteria</taxon>
        <taxon>Pseudomonadati</taxon>
        <taxon>Pseudomonadota</taxon>
        <taxon>Gammaproteobacteria</taxon>
        <taxon>Thiotrichales</taxon>
        <taxon>Thiotrichaceae</taxon>
        <taxon>Leucothrix</taxon>
    </lineage>
</organism>
<reference evidence="5 6" key="1">
    <citation type="submission" date="2018-05" db="EMBL/GenBank/DDBJ databases">
        <title>Leucothrix arctica sp. nov., isolated from Arctic seawater.</title>
        <authorList>
            <person name="Choi A."/>
            <person name="Baek K."/>
        </authorList>
    </citation>
    <scope>NUCLEOTIDE SEQUENCE [LARGE SCALE GENOMIC DNA]</scope>
    <source>
        <strain evidence="5 6">IMCC9719</strain>
    </source>
</reference>
<accession>A0A317CL98</accession>
<dbReference type="SUPFAM" id="SSF53850">
    <property type="entry name" value="Periplasmic binding protein-like II"/>
    <property type="match status" value="1"/>
</dbReference>
<dbReference type="GO" id="GO:0043190">
    <property type="term" value="C:ATP-binding cassette (ABC) transporter complex"/>
    <property type="evidence" value="ECO:0007669"/>
    <property type="project" value="InterPro"/>
</dbReference>
<evidence type="ECO:0000256" key="2">
    <source>
        <dbReference type="ARBA" id="ARBA00022729"/>
    </source>
</evidence>
<dbReference type="Gene3D" id="3.10.105.10">
    <property type="entry name" value="Dipeptide-binding Protein, Domain 3"/>
    <property type="match status" value="1"/>
</dbReference>
<feature type="chain" id="PRO_5016401686" evidence="3">
    <location>
        <begin position="22"/>
        <end position="548"/>
    </location>
</feature>
<comment type="caution">
    <text evidence="5">The sequence shown here is derived from an EMBL/GenBank/DDBJ whole genome shotgun (WGS) entry which is preliminary data.</text>
</comment>
<dbReference type="GO" id="GO:0042938">
    <property type="term" value="P:dipeptide transport"/>
    <property type="evidence" value="ECO:0007669"/>
    <property type="project" value="TreeGrafter"/>
</dbReference>
<dbReference type="InterPro" id="IPR030678">
    <property type="entry name" value="Peptide/Ni-bd"/>
</dbReference>
<evidence type="ECO:0000313" key="5">
    <source>
        <dbReference type="EMBL" id="PWQ99345.1"/>
    </source>
</evidence>
<dbReference type="PANTHER" id="PTHR30290:SF38">
    <property type="entry name" value="D,D-DIPEPTIDE-BINDING PERIPLASMIC PROTEIN DDPA-RELATED"/>
    <property type="match status" value="1"/>
</dbReference>
<sequence>MNRILPGLLSGLMLMGSSVHAEEPKKGGTVTGPVIANTLIENFNPYTQQAGANPSRGFIYEPMLFQNTLRNKVEYRLAESFEYSDDLKTITFKLRDGLKWSDGKPLTTEDILFSHGMAKKDAKIDVYALWQGDKPKLSGMEALDKQTIRFTMAEPDSSVHGLIAAHYIVPKHIWSEQKNPVEFRNKKPVGSGPLTEIKNFKPQQMIICRNPNYWAAGKPHIDCLKLRQFKSNDQVQTALMRGEIDWGSNFIPDVEKTFVAKDPENNHFWYPAGPTVSIYLNTKRKPMDNLAFRQAFSMALNRPEIVDLATYGYASVNPHITGIGDFFSEWYDDEVNAKYDYLNEYNPEKAKALLDEAGYKDINGDGLRENPDGSEAKIKIMVVNGWTDWVQTVQMATEYLREVGIDASTRTVEIGNLIENFKKSDFDAGILWGDVGSTPHSVYQNVLHTKGKGVALQASHGIFSDEMDSLLDEFTRTTDNTRQREISAKLQAFVAKNLMLVPIFSNPEWYQYSTKKFAGWPTAEDPYINPRFYDDGSRALMINKLYLK</sequence>
<dbReference type="PANTHER" id="PTHR30290">
    <property type="entry name" value="PERIPLASMIC BINDING COMPONENT OF ABC TRANSPORTER"/>
    <property type="match status" value="1"/>
</dbReference>
<dbReference type="InterPro" id="IPR023765">
    <property type="entry name" value="SBP_5_CS"/>
</dbReference>
<dbReference type="PROSITE" id="PS01040">
    <property type="entry name" value="SBP_BACTERIAL_5"/>
    <property type="match status" value="1"/>
</dbReference>
<gene>
    <name evidence="5" type="ORF">DKT75_01190</name>
</gene>
<keyword evidence="2 3" id="KW-0732">Signal</keyword>
<dbReference type="AlphaFoldDB" id="A0A317CL98"/>
<dbReference type="OrthoDB" id="9801912at2"/>
<dbReference type="EMBL" id="QGKL01000006">
    <property type="protein sequence ID" value="PWQ99345.1"/>
    <property type="molecule type" value="Genomic_DNA"/>
</dbReference>
<keyword evidence="6" id="KW-1185">Reference proteome</keyword>
<dbReference type="GO" id="GO:0030288">
    <property type="term" value="C:outer membrane-bounded periplasmic space"/>
    <property type="evidence" value="ECO:0007669"/>
    <property type="project" value="TreeGrafter"/>
</dbReference>
<evidence type="ECO:0000259" key="4">
    <source>
        <dbReference type="Pfam" id="PF00496"/>
    </source>
</evidence>
<evidence type="ECO:0000313" key="6">
    <source>
        <dbReference type="Proteomes" id="UP000245506"/>
    </source>
</evidence>